<dbReference type="SUPFAM" id="SSF47336">
    <property type="entry name" value="ACP-like"/>
    <property type="match status" value="2"/>
</dbReference>
<dbReference type="Gene3D" id="1.10.1200.10">
    <property type="entry name" value="ACP-like"/>
    <property type="match status" value="2"/>
</dbReference>
<dbReference type="Gene3D" id="2.30.38.10">
    <property type="entry name" value="Luciferase, Domain 3"/>
    <property type="match status" value="1"/>
</dbReference>
<dbReference type="CDD" id="cd17646">
    <property type="entry name" value="A_NRPS_AB3403-like"/>
    <property type="match status" value="1"/>
</dbReference>
<dbReference type="Pfam" id="PF00501">
    <property type="entry name" value="AMP-binding"/>
    <property type="match status" value="2"/>
</dbReference>
<sequence length="2404" mass="262227">MTASHAPSASLRQELLERRLRGAGQTRADTITPAPRTGPLPLSFGQHRLWMLDQLQPGGTGYLMSVGLRLRGPLHRDALSRALAALVARHEILRTRYVVVDGEPAQVVDPPAPVEVAVTDLGGTDRDTAEERLTGLLAVPEPIDLAAGPALRVRLVRLADDEHALVLGLHHISSDGWSEEIILRELAALYDAFVADRPSPLAPLPIQYADFAVWQRARLAGDRLDRQVDHWRDRLAGLASLELPTDRPRPPVWNPDGGLVTFAVPAAVAGQLRELGRAHNATPFMVLLAAFQILLARYTGQTDVAVGTPSAGRDRLEVHGLVGLFLNTLVLRTDLSGGPNFVELLARVRETVLDAQSHQDVPFERIVDVLSPERDLSRNPLFQTMFLFQEGGSAAFDAAGLVGEELSAGPTTAKFDLTLGLVEEADGSLSGGVDFPTALFDTATVERLAGHYRQLLTAVATDPDTPVTRLPILTDAEAAQLRAWNDTTVDYRHHPLCHQLTEAPADTTPVVVDEHHGPTTASYPAATLTELLDAQAARTPDAVALRFGGEELSYRRLHTEAGVLARRLRRAGVGPESVVAVCLPRGLDLMRALVAILKAGAAYLPLDPDLPAQRRDFMMRDSGARLVITEDFMSTGDHESPAGDPAPSEGITPEHAAYLIYTSGSTGRPKGALIEHRAIVNRLLWMQDAYRLDASDRVLQKTPVGFDVSVWELFWPLVTGATLVLARPGGHRDPAYLADLIRTEEITTVHFVPSMLRAFLAEPVRPMPSLRRLICSGEALPPELAARVHERIGCQLHNLYGPTETAVDVTAVRCEPGEPVTIGRPIANTTAYIVDAALAPTPVGVPGELLIGGVQLARGYLGRAALTAERFVPDPFATAPGRRLYRTGDLARWRGDGSIEYLGRIDHQVKIRGQRIELGEVEAVLHEAPGVTAAAVVVHDEQLVGYLVGPETVDQVRAYLLDRLPDAMVPARWAILPTLPLTASGKVDRRALPAPDPAPGGVGDGYVAPRNELEKRIADAFGVALGIDTVGVTDSFFLLGGDSMRAIRMVGLLRSAGLAVSVQDLFTHQSVADLAGVVVQTEPVEEAEPTIDRFALVSDADRSRLPDGLVDAYPITQNQAGMLFEMLSGGDRPVYRNVSCYRINDELSFSLDTLREAGRLLTDRHEILRTSFDLSSYSELMQLVHASVDLPIDYDDLRGQLPDKQEEVVRTHLRDERVRPFDITTAPLLRYHVHQTSDSEWLLTHSESHAILDGWSHTSTVAMLISLYRTLRRGEQPALPPPPAVRFADLVARERESLASTTDRDFWAATVAGSDRLELPPEWGTESDAPANIIEVPWADLRSGLRRLSAAAGTSLKSVLHTAHLKVMSIVTGRRRFFSGLLCNGRPERLRGDEVFGMYLNTVPFAADTSARTWRALVQAVFAGEARLWPHRRYPLPSMQREWGNGTPLLRVGFSYLDFHVLDGPAESVEMVDDFSPSSVGLDVWTFPGVLRLGARPVDIDRHYLELLARTYRHVLEAMAADPDGDTDVGLSAADRAWAVEAYQPVEPFPAAPFIHDLVAQRAAAAPAEVAVRHGDAMLSYGELDNRSDRLAVRLGELGVRADTVVGIHLPRGIDLIVAMLAVLKAGGAYLPLDPAYPAERIGEMIRDAAPVVVLTDADLAPRLPRTTATVLVADLANGRPEAAYPPAVQLSGDNLAYVIYTSGSTGRPKGVAVTHRSVLNFCHAQRRVLDAHAGDEVLQFASPSFDASVWEILLALANGATLVLPPPDTDPGDLRRHAAELTHMTLPPPLLDRLDPAAFPRLRVLITGGEACTADQAARWAGQVRVLHAYGPTETTVVATIAELRATDTAPPPIGLPLHNVRAYVVDDELRLVPPGVRGELMLGGAGVVRGYLNRPGLTAERFVPDPYASRPGDRMYRTGDVVSRDPDGTLHFHGRRDHQVKVRGFRIELGEIEHALAAHPAVAAAVVAVHRAGTPDASLVAYTRPANGTVVSAAALRDYLRERLPEHLVPHHYLSVDDFSYTRNGKVDRTALPTPDGSRPVTDVEYVAPRSDIERHIATAWSEALDIERIGVHDDFFDLGGHSLAMMRLTATLRSRHGYELTFGSFVEHRTVAGLAATLQDPAAPAGAMMWLRRGGDGRPPLFCVHPGGGSAHWYLRLAPCLHPDQPVAAFEWPGPHPEGTPTTTEMAERYDNELRRAQPNGPYRLFSWCGGSGIASEMAHRLVEDGHEVTLILLDPGLDIHTRADAWSELDLIRRLELLLHEVGTGGDEADTPERRREILDLLEHLVDDIDEETGITLPERGVGDSWPRVVRIWREVMEVDVEYRHRPWPGRLELIVSDELACGQHEVTSGQSYPDYLARWEELCTGGVRVHRVPGDHFSVIKPPLVTELARVITDVLGEG</sequence>
<comment type="cofactor">
    <cofactor evidence="1">
        <name>pantetheine 4'-phosphate</name>
        <dbReference type="ChEBI" id="CHEBI:47942"/>
    </cofactor>
</comment>
<keyword evidence="3" id="KW-0597">Phosphoprotein</keyword>
<dbReference type="Gene3D" id="3.40.50.980">
    <property type="match status" value="2"/>
</dbReference>
<dbReference type="InterPro" id="IPR045851">
    <property type="entry name" value="AMP-bd_C_sf"/>
</dbReference>
<dbReference type="PANTHER" id="PTHR45527:SF1">
    <property type="entry name" value="FATTY ACID SYNTHASE"/>
    <property type="match status" value="1"/>
</dbReference>
<keyword evidence="6" id="KW-1185">Reference proteome</keyword>
<evidence type="ECO:0000256" key="2">
    <source>
        <dbReference type="ARBA" id="ARBA00022450"/>
    </source>
</evidence>
<dbReference type="CDD" id="cd19531">
    <property type="entry name" value="LCL_NRPS-like"/>
    <property type="match status" value="1"/>
</dbReference>
<dbReference type="Gene3D" id="3.30.300.30">
    <property type="match status" value="2"/>
</dbReference>
<dbReference type="InterPro" id="IPR000873">
    <property type="entry name" value="AMP-dep_synth/lig_dom"/>
</dbReference>
<dbReference type="Pfam" id="PF00668">
    <property type="entry name" value="Condensation"/>
    <property type="match status" value="2"/>
</dbReference>
<dbReference type="InterPro" id="IPR020806">
    <property type="entry name" value="PKS_PP-bd"/>
</dbReference>
<dbReference type="PANTHER" id="PTHR45527">
    <property type="entry name" value="NONRIBOSOMAL PEPTIDE SYNTHETASE"/>
    <property type="match status" value="1"/>
</dbReference>
<dbReference type="NCBIfam" id="TIGR01733">
    <property type="entry name" value="AA-adenyl-dom"/>
    <property type="match status" value="2"/>
</dbReference>
<dbReference type="InterPro" id="IPR025110">
    <property type="entry name" value="AMP-bd_C"/>
</dbReference>
<evidence type="ECO:0000313" key="6">
    <source>
        <dbReference type="Proteomes" id="UP001597260"/>
    </source>
</evidence>
<dbReference type="Proteomes" id="UP001597260">
    <property type="component" value="Unassembled WGS sequence"/>
</dbReference>
<proteinExistence type="predicted"/>
<keyword evidence="2" id="KW-0596">Phosphopantetheine</keyword>
<dbReference type="PROSITE" id="PS50075">
    <property type="entry name" value="CARRIER"/>
    <property type="match status" value="2"/>
</dbReference>
<dbReference type="SUPFAM" id="SSF56801">
    <property type="entry name" value="Acetyl-CoA synthetase-like"/>
    <property type="match status" value="2"/>
</dbReference>
<dbReference type="InterPro" id="IPR023213">
    <property type="entry name" value="CAT-like_dom_sf"/>
</dbReference>
<dbReference type="Gene3D" id="3.40.50.1820">
    <property type="entry name" value="alpha/beta hydrolase"/>
    <property type="match status" value="1"/>
</dbReference>
<gene>
    <name evidence="5" type="ORF">ACFQ4H_01390</name>
</gene>
<dbReference type="InterPro" id="IPR010071">
    <property type="entry name" value="AA_adenyl_dom"/>
</dbReference>
<dbReference type="PROSITE" id="PS00012">
    <property type="entry name" value="PHOSPHOPANTETHEINE"/>
    <property type="match status" value="2"/>
</dbReference>
<protein>
    <submittedName>
        <fullName evidence="5">Amino acid adenylation domain-containing protein</fullName>
    </submittedName>
</protein>
<dbReference type="SUPFAM" id="SSF53474">
    <property type="entry name" value="alpha/beta-Hydrolases"/>
    <property type="match status" value="1"/>
</dbReference>
<dbReference type="InterPro" id="IPR042099">
    <property type="entry name" value="ANL_N_sf"/>
</dbReference>
<dbReference type="InterPro" id="IPR001031">
    <property type="entry name" value="Thioesterase"/>
</dbReference>
<dbReference type="Pfam" id="PF00975">
    <property type="entry name" value="Thioesterase"/>
    <property type="match status" value="1"/>
</dbReference>
<dbReference type="SMART" id="SM00823">
    <property type="entry name" value="PKS_PP"/>
    <property type="match status" value="2"/>
</dbReference>
<dbReference type="InterPro" id="IPR006162">
    <property type="entry name" value="Ppantetheine_attach_site"/>
</dbReference>
<name>A0ABW3Y6T6_9ACTN</name>
<dbReference type="Gene3D" id="3.30.559.30">
    <property type="entry name" value="Nonribosomal peptide synthetase, condensation domain"/>
    <property type="match status" value="2"/>
</dbReference>
<dbReference type="PROSITE" id="PS00455">
    <property type="entry name" value="AMP_BINDING"/>
    <property type="match status" value="2"/>
</dbReference>
<dbReference type="Gene3D" id="3.30.559.10">
    <property type="entry name" value="Chloramphenicol acetyltransferase-like domain"/>
    <property type="match status" value="2"/>
</dbReference>
<evidence type="ECO:0000313" key="5">
    <source>
        <dbReference type="EMBL" id="MFD1319735.1"/>
    </source>
</evidence>
<organism evidence="5 6">
    <name type="scientific">Micromonospora sonneratiae</name>
    <dbReference type="NCBI Taxonomy" id="1184706"/>
    <lineage>
        <taxon>Bacteria</taxon>
        <taxon>Bacillati</taxon>
        <taxon>Actinomycetota</taxon>
        <taxon>Actinomycetes</taxon>
        <taxon>Micromonosporales</taxon>
        <taxon>Micromonosporaceae</taxon>
        <taxon>Micromonospora</taxon>
    </lineage>
</organism>
<evidence type="ECO:0000259" key="4">
    <source>
        <dbReference type="PROSITE" id="PS50075"/>
    </source>
</evidence>
<evidence type="ECO:0000256" key="1">
    <source>
        <dbReference type="ARBA" id="ARBA00001957"/>
    </source>
</evidence>
<accession>A0ABW3Y6T6</accession>
<evidence type="ECO:0000256" key="3">
    <source>
        <dbReference type="ARBA" id="ARBA00022553"/>
    </source>
</evidence>
<dbReference type="Gene3D" id="3.40.50.12780">
    <property type="entry name" value="N-terminal domain of ligase-like"/>
    <property type="match status" value="1"/>
</dbReference>
<comment type="caution">
    <text evidence="5">The sequence shown here is derived from an EMBL/GenBank/DDBJ whole genome shotgun (WGS) entry which is preliminary data.</text>
</comment>
<dbReference type="Pfam" id="PF00550">
    <property type="entry name" value="PP-binding"/>
    <property type="match status" value="2"/>
</dbReference>
<dbReference type="InterPro" id="IPR036736">
    <property type="entry name" value="ACP-like_sf"/>
</dbReference>
<dbReference type="CDD" id="cd05930">
    <property type="entry name" value="A_NRPS"/>
    <property type="match status" value="1"/>
</dbReference>
<dbReference type="InterPro" id="IPR001242">
    <property type="entry name" value="Condensation_dom"/>
</dbReference>
<dbReference type="SUPFAM" id="SSF52777">
    <property type="entry name" value="CoA-dependent acyltransferases"/>
    <property type="match status" value="4"/>
</dbReference>
<dbReference type="EMBL" id="JBHTMP010000001">
    <property type="protein sequence ID" value="MFD1319735.1"/>
    <property type="molecule type" value="Genomic_DNA"/>
</dbReference>
<feature type="domain" description="Carrier" evidence="4">
    <location>
        <begin position="1008"/>
        <end position="1082"/>
    </location>
</feature>
<dbReference type="InterPro" id="IPR020845">
    <property type="entry name" value="AMP-binding_CS"/>
</dbReference>
<dbReference type="InterPro" id="IPR009081">
    <property type="entry name" value="PP-bd_ACP"/>
</dbReference>
<dbReference type="Pfam" id="PF13193">
    <property type="entry name" value="AMP-binding_C"/>
    <property type="match status" value="2"/>
</dbReference>
<dbReference type="InterPro" id="IPR029058">
    <property type="entry name" value="AB_hydrolase_fold"/>
</dbReference>
<dbReference type="RefSeq" id="WP_377565965.1">
    <property type="nucleotide sequence ID" value="NZ_JBHTMP010000001.1"/>
</dbReference>
<feature type="domain" description="Carrier" evidence="4">
    <location>
        <begin position="2050"/>
        <end position="2125"/>
    </location>
</feature>
<reference evidence="6" key="1">
    <citation type="journal article" date="2019" name="Int. J. Syst. Evol. Microbiol.">
        <title>The Global Catalogue of Microorganisms (GCM) 10K type strain sequencing project: providing services to taxonomists for standard genome sequencing and annotation.</title>
        <authorList>
            <consortium name="The Broad Institute Genomics Platform"/>
            <consortium name="The Broad Institute Genome Sequencing Center for Infectious Disease"/>
            <person name="Wu L."/>
            <person name="Ma J."/>
        </authorList>
    </citation>
    <scope>NUCLEOTIDE SEQUENCE [LARGE SCALE GENOMIC DNA]</scope>
    <source>
        <strain evidence="6">JCM 31037</strain>
    </source>
</reference>